<dbReference type="AlphaFoldDB" id="A0A1T0AUU0"/>
<evidence type="ECO:0000313" key="2">
    <source>
        <dbReference type="EMBL" id="OOS00366.1"/>
    </source>
</evidence>
<dbReference type="OrthoDB" id="5690589at2"/>
<comment type="caution">
    <text evidence="2">The sequence shown here is derived from an EMBL/GenBank/DDBJ whole genome shotgun (WGS) entry which is preliminary data.</text>
</comment>
<dbReference type="RefSeq" id="WP_078236283.1">
    <property type="nucleotide sequence ID" value="NZ_MUYA01000003.1"/>
</dbReference>
<name>A0A1T0AUU0_9PAST</name>
<protein>
    <submittedName>
        <fullName evidence="2">Uncharacterized protein</fullName>
    </submittedName>
</protein>
<reference evidence="2 3" key="1">
    <citation type="submission" date="2017-02" db="EMBL/GenBank/DDBJ databases">
        <title>Draft genome sequence of Haemophilus paracuniculus CCUG 43573 type strain.</title>
        <authorList>
            <person name="Engstrom-Jakobsson H."/>
            <person name="Salva-Serra F."/>
            <person name="Thorell K."/>
            <person name="Gonzales-Siles L."/>
            <person name="Karlsson R."/>
            <person name="Boulund F."/>
            <person name="Engstrand L."/>
            <person name="Kristiansson E."/>
            <person name="Moore E."/>
        </authorList>
    </citation>
    <scope>NUCLEOTIDE SEQUENCE [LARGE SCALE GENOMIC DNA]</scope>
    <source>
        <strain evidence="2 3">CCUG 43573</strain>
    </source>
</reference>
<dbReference type="EMBL" id="MUYA01000003">
    <property type="protein sequence ID" value="OOS00366.1"/>
    <property type="molecule type" value="Genomic_DNA"/>
</dbReference>
<sequence length="74" mass="8296">MLNLFRSPIEKETLEDWGKLCLDVAKVAILAIPVMIYSKDPIAQKLFNISLLTLCAYGCLIVSRVIRLTTKKGD</sequence>
<feature type="transmembrane region" description="Helical" evidence="1">
    <location>
        <begin position="49"/>
        <end position="66"/>
    </location>
</feature>
<keyword evidence="1" id="KW-0812">Transmembrane</keyword>
<keyword evidence="1" id="KW-1133">Transmembrane helix</keyword>
<gene>
    <name evidence="2" type="ORF">B0187_02200</name>
</gene>
<dbReference type="Proteomes" id="UP000190867">
    <property type="component" value="Unassembled WGS sequence"/>
</dbReference>
<dbReference type="STRING" id="734.B0187_02200"/>
<keyword evidence="1" id="KW-0472">Membrane</keyword>
<proteinExistence type="predicted"/>
<accession>A0A1T0AUU0</accession>
<organism evidence="2 3">
    <name type="scientific">Haemophilus paracuniculus</name>
    <dbReference type="NCBI Taxonomy" id="734"/>
    <lineage>
        <taxon>Bacteria</taxon>
        <taxon>Pseudomonadati</taxon>
        <taxon>Pseudomonadota</taxon>
        <taxon>Gammaproteobacteria</taxon>
        <taxon>Pasteurellales</taxon>
        <taxon>Pasteurellaceae</taxon>
        <taxon>Haemophilus</taxon>
    </lineage>
</organism>
<keyword evidence="3" id="KW-1185">Reference proteome</keyword>
<evidence type="ECO:0000313" key="3">
    <source>
        <dbReference type="Proteomes" id="UP000190867"/>
    </source>
</evidence>
<evidence type="ECO:0000256" key="1">
    <source>
        <dbReference type="SAM" id="Phobius"/>
    </source>
</evidence>